<evidence type="ECO:0000256" key="5">
    <source>
        <dbReference type="ARBA" id="ARBA00023163"/>
    </source>
</evidence>
<evidence type="ECO:0000259" key="10">
    <source>
        <dbReference type="Pfam" id="PF17875"/>
    </source>
</evidence>
<feature type="compositionally biased region" description="Basic residues" evidence="8">
    <location>
        <begin position="313"/>
        <end position="322"/>
    </location>
</feature>
<dbReference type="GO" id="GO:0006362">
    <property type="term" value="P:transcription elongation by RNA polymerase I"/>
    <property type="evidence" value="ECO:0007669"/>
    <property type="project" value="TreeGrafter"/>
</dbReference>
<keyword evidence="5 7" id="KW-0804">Transcription</keyword>
<evidence type="ECO:0000259" key="9">
    <source>
        <dbReference type="Pfam" id="PF03876"/>
    </source>
</evidence>
<dbReference type="InterPro" id="IPR005576">
    <property type="entry name" value="Rpb7-like_N"/>
</dbReference>
<dbReference type="Pfam" id="PF03876">
    <property type="entry name" value="SHS2_Rpb7-N"/>
    <property type="match status" value="1"/>
</dbReference>
<keyword evidence="12" id="KW-1185">Reference proteome</keyword>
<feature type="domain" description="RPA43 OB" evidence="10">
    <location>
        <begin position="141"/>
        <end position="287"/>
    </location>
</feature>
<accession>A0A3Q3XIZ0</accession>
<evidence type="ECO:0000313" key="11">
    <source>
        <dbReference type="Ensembl" id="ENSMMOP00000026514.1"/>
    </source>
</evidence>
<evidence type="ECO:0000256" key="4">
    <source>
        <dbReference type="ARBA" id="ARBA00022553"/>
    </source>
</evidence>
<feature type="region of interest" description="Disordered" evidence="8">
    <location>
        <begin position="240"/>
        <end position="388"/>
    </location>
</feature>
<evidence type="ECO:0000256" key="1">
    <source>
        <dbReference type="ARBA" id="ARBA00004604"/>
    </source>
</evidence>
<dbReference type="Gene3D" id="3.30.1490.120">
    <property type="entry name" value="RNA polymerase Rpb7-like, N-terminal domain"/>
    <property type="match status" value="1"/>
</dbReference>
<feature type="compositionally biased region" description="Basic residues" evidence="8">
    <location>
        <begin position="266"/>
        <end position="275"/>
    </location>
</feature>
<dbReference type="STRING" id="94237.ENSMMOP00000026514"/>
<reference evidence="11" key="2">
    <citation type="submission" date="2025-09" db="UniProtKB">
        <authorList>
            <consortium name="Ensembl"/>
        </authorList>
    </citation>
    <scope>IDENTIFICATION</scope>
</reference>
<evidence type="ECO:0000256" key="2">
    <source>
        <dbReference type="ARBA" id="ARBA00005930"/>
    </source>
</evidence>
<dbReference type="Ensembl" id="ENSMMOT00000026969.1">
    <property type="protein sequence ID" value="ENSMMOP00000026514.1"/>
    <property type="gene ID" value="ENSMMOG00000020085.1"/>
</dbReference>
<dbReference type="InterPro" id="IPR045113">
    <property type="entry name" value="Rpb7-like"/>
</dbReference>
<evidence type="ECO:0000256" key="8">
    <source>
        <dbReference type="SAM" id="MobiDB-lite"/>
    </source>
</evidence>
<proteinExistence type="inferred from homology"/>
<dbReference type="GO" id="GO:0006352">
    <property type="term" value="P:DNA-templated transcription initiation"/>
    <property type="evidence" value="ECO:0007669"/>
    <property type="project" value="UniProtKB-UniRule"/>
</dbReference>
<dbReference type="Gene3D" id="2.40.50.1060">
    <property type="match status" value="1"/>
</dbReference>
<dbReference type="PANTHER" id="PTHR12709">
    <property type="entry name" value="DNA-DIRECTED RNA POLYMERASE II, III"/>
    <property type="match status" value="1"/>
</dbReference>
<dbReference type="InterPro" id="IPR036898">
    <property type="entry name" value="RNA_pol_Rpb7-like_N_sf"/>
</dbReference>
<dbReference type="InterPro" id="IPR041178">
    <property type="entry name" value="RPA43_OB"/>
</dbReference>
<name>A0A3Q3XIZ0_MOLML</name>
<dbReference type="Proteomes" id="UP000261620">
    <property type="component" value="Unplaced"/>
</dbReference>
<evidence type="ECO:0000256" key="7">
    <source>
        <dbReference type="RuleBase" id="RU369086"/>
    </source>
</evidence>
<dbReference type="PANTHER" id="PTHR12709:SF5">
    <property type="entry name" value="DNA-DIRECTED RNA POLYMERASE I SUBUNIT RPA43"/>
    <property type="match status" value="1"/>
</dbReference>
<dbReference type="Pfam" id="PF17875">
    <property type="entry name" value="RPA43_OB"/>
    <property type="match status" value="1"/>
</dbReference>
<dbReference type="OMA" id="LWEEEPK"/>
<dbReference type="CDD" id="cd04328">
    <property type="entry name" value="RNAP_I_Rpa43_N"/>
    <property type="match status" value="1"/>
</dbReference>
<keyword evidence="6 7" id="KW-0539">Nucleus</keyword>
<comment type="subcellular location">
    <subcellularLocation>
        <location evidence="1">Nucleus</location>
        <location evidence="1">Nucleolus</location>
    </subcellularLocation>
</comment>
<protein>
    <recommendedName>
        <fullName evidence="7">DNA-directed RNA polymerase subunit</fullName>
    </recommendedName>
</protein>
<evidence type="ECO:0000313" key="12">
    <source>
        <dbReference type="Proteomes" id="UP000261620"/>
    </source>
</evidence>
<dbReference type="InterPro" id="IPR041901">
    <property type="entry name" value="RNAP_I_Rpa43_N"/>
</dbReference>
<dbReference type="AlphaFoldDB" id="A0A3Q3XIZ0"/>
<keyword evidence="4" id="KW-0597">Phosphoprotein</keyword>
<comment type="function">
    <text evidence="7">DNA-dependent RNA polymerase which catalyzes the transcription of DNA into RNA using the four ribonucleoside triphosphates as substrates.</text>
</comment>
<evidence type="ECO:0000256" key="3">
    <source>
        <dbReference type="ARBA" id="ARBA00022478"/>
    </source>
</evidence>
<organism evidence="11 12">
    <name type="scientific">Mola mola</name>
    <name type="common">Ocean sunfish</name>
    <name type="synonym">Tetraodon mola</name>
    <dbReference type="NCBI Taxonomy" id="94237"/>
    <lineage>
        <taxon>Eukaryota</taxon>
        <taxon>Metazoa</taxon>
        <taxon>Chordata</taxon>
        <taxon>Craniata</taxon>
        <taxon>Vertebrata</taxon>
        <taxon>Euteleostomi</taxon>
        <taxon>Actinopterygii</taxon>
        <taxon>Neopterygii</taxon>
        <taxon>Teleostei</taxon>
        <taxon>Neoteleostei</taxon>
        <taxon>Acanthomorphata</taxon>
        <taxon>Eupercaria</taxon>
        <taxon>Tetraodontiformes</taxon>
        <taxon>Molidae</taxon>
        <taxon>Mola</taxon>
    </lineage>
</organism>
<sequence>MATHEHAEDDQKHVKICGEVSAVTASGQAADASSLLGKDTGLGLGSIPSFAAASELLSAPYSCLVRNTHRRHITLPPMYLSKKRTGIQGELQAELLKFSHKLKGVPLAYDNIRIVGQHGGIYADSGYIHMDIMADFIVFQPKKGQKLLGIVNKLGVGHIGCLVHGCFNASIPRPNLVPVETWRDAGPRIGAELHFEVNALDADNVGVLLIRGRLDRTRVIYGSTLSSLSLNYCAIESSESIVTTDQPEPSEKEVNSEPTEGFPVHTPKKKKKKRDKIKEEETEEVVTSSPSCEVDGNTAPEFSEANGNETFERKKKKKKEKHPKVEEEEELSVSPVEVHNSDSSGYISDKSSKKRKCEMHTGDTSSFSEEPEPTKSKKKRKRAIEEFA</sequence>
<evidence type="ECO:0000256" key="6">
    <source>
        <dbReference type="ARBA" id="ARBA00023242"/>
    </source>
</evidence>
<dbReference type="GO" id="GO:0005736">
    <property type="term" value="C:RNA polymerase I complex"/>
    <property type="evidence" value="ECO:0007669"/>
    <property type="project" value="TreeGrafter"/>
</dbReference>
<reference evidence="11" key="1">
    <citation type="submission" date="2025-08" db="UniProtKB">
        <authorList>
            <consortium name="Ensembl"/>
        </authorList>
    </citation>
    <scope>IDENTIFICATION</scope>
</reference>
<feature type="domain" description="RNA polymerase Rpb7-like N-terminal" evidence="9">
    <location>
        <begin position="71"/>
        <end position="126"/>
    </location>
</feature>
<comment type="similarity">
    <text evidence="2">Belongs to the eukaryotic RPA43 RNA polymerase subunit family.</text>
</comment>
<dbReference type="FunFam" id="3.30.1490.120:FF:000003">
    <property type="entry name" value="DNA-directed RNA polymerase I subunit RPA43"/>
    <property type="match status" value="1"/>
</dbReference>
<keyword evidence="3 7" id="KW-0240">DNA-directed RNA polymerase</keyword>